<dbReference type="FunFam" id="3.30.300.30:FF:000020">
    <property type="entry name" value="Long-chain fatty acid transporter"/>
    <property type="match status" value="1"/>
</dbReference>
<keyword evidence="10" id="KW-0445">Lipid transport</keyword>
<dbReference type="Gene3D" id="3.40.50.12780">
    <property type="entry name" value="N-terminal domain of ligase-like"/>
    <property type="match status" value="1"/>
</dbReference>
<evidence type="ECO:0000256" key="13">
    <source>
        <dbReference type="ARBA" id="ARBA00036527"/>
    </source>
</evidence>
<dbReference type="GO" id="GO:0005778">
    <property type="term" value="C:peroxisomal membrane"/>
    <property type="evidence" value="ECO:0007669"/>
    <property type="project" value="UniProtKB-SubCell"/>
</dbReference>
<evidence type="ECO:0000256" key="9">
    <source>
        <dbReference type="ARBA" id="ARBA00022989"/>
    </source>
</evidence>
<keyword evidence="12" id="KW-0576">Peroxisome</keyword>
<keyword evidence="24" id="KW-1185">Reference proteome</keyword>
<evidence type="ECO:0000256" key="15">
    <source>
        <dbReference type="ARBA" id="ARBA00046271"/>
    </source>
</evidence>
<dbReference type="Proteomes" id="UP000783686">
    <property type="component" value="Unassembled WGS sequence"/>
</dbReference>
<dbReference type="EMBL" id="CAJFCW020000004">
    <property type="protein sequence ID" value="CAG9115012.1"/>
    <property type="molecule type" value="Genomic_DNA"/>
</dbReference>
<keyword evidence="8" id="KW-0067">ATP-binding</keyword>
<feature type="transmembrane region" description="Helical" evidence="20">
    <location>
        <begin position="12"/>
        <end position="30"/>
    </location>
</feature>
<dbReference type="InterPro" id="IPR045851">
    <property type="entry name" value="AMP-bd_C_sf"/>
</dbReference>
<dbReference type="Proteomes" id="UP000614601">
    <property type="component" value="Unassembled WGS sequence"/>
</dbReference>
<evidence type="ECO:0000256" key="3">
    <source>
        <dbReference type="ARBA" id="ARBA00022448"/>
    </source>
</evidence>
<dbReference type="PROSITE" id="PS00455">
    <property type="entry name" value="AMP_BINDING"/>
    <property type="match status" value="1"/>
</dbReference>
<evidence type="ECO:0000259" key="22">
    <source>
        <dbReference type="Pfam" id="PF13193"/>
    </source>
</evidence>
<dbReference type="FunFam" id="3.40.50.12780:FF:000019">
    <property type="entry name" value="Long-chain fatty acid transporter"/>
    <property type="match status" value="1"/>
</dbReference>
<dbReference type="EMBL" id="CAJFDH010000004">
    <property type="protein sequence ID" value="CAD5221387.1"/>
    <property type="molecule type" value="Genomic_DNA"/>
</dbReference>
<evidence type="ECO:0000256" key="8">
    <source>
        <dbReference type="ARBA" id="ARBA00022840"/>
    </source>
</evidence>
<evidence type="ECO:0000256" key="10">
    <source>
        <dbReference type="ARBA" id="ARBA00023055"/>
    </source>
</evidence>
<evidence type="ECO:0000256" key="11">
    <source>
        <dbReference type="ARBA" id="ARBA00023136"/>
    </source>
</evidence>
<dbReference type="GO" id="GO:0004467">
    <property type="term" value="F:long-chain fatty acid-CoA ligase activity"/>
    <property type="evidence" value="ECO:0007669"/>
    <property type="project" value="TreeGrafter"/>
</dbReference>
<accession>A0A811KZR9</accession>
<evidence type="ECO:0000256" key="14">
    <source>
        <dbReference type="ARBA" id="ARBA00041297"/>
    </source>
</evidence>
<reference evidence="23" key="1">
    <citation type="submission" date="2020-09" db="EMBL/GenBank/DDBJ databases">
        <authorList>
            <person name="Kikuchi T."/>
        </authorList>
    </citation>
    <scope>NUCLEOTIDE SEQUENCE</scope>
    <source>
        <strain evidence="23">SH1</strain>
    </source>
</reference>
<protein>
    <recommendedName>
        <fullName evidence="18">Very long-chain fatty acid transport protein</fullName>
    </recommendedName>
    <alternativeName>
        <fullName evidence="14">Long-chain-fatty-acid--CoA ligase</fullName>
    </alternativeName>
    <alternativeName>
        <fullName evidence="19">Very-long-chain acyl-CoA synthetase</fullName>
    </alternativeName>
</protein>
<keyword evidence="3" id="KW-0813">Transport</keyword>
<evidence type="ECO:0000256" key="20">
    <source>
        <dbReference type="SAM" id="Phobius"/>
    </source>
</evidence>
<comment type="caution">
    <text evidence="23">The sequence shown here is derived from an EMBL/GenBank/DDBJ whole genome shotgun (WGS) entry which is preliminary data.</text>
</comment>
<dbReference type="GO" id="GO:0005886">
    <property type="term" value="C:plasma membrane"/>
    <property type="evidence" value="ECO:0007669"/>
    <property type="project" value="UniProtKB-SubCell"/>
</dbReference>
<dbReference type="GO" id="GO:0005324">
    <property type="term" value="F:long-chain fatty acid transmembrane transporter activity"/>
    <property type="evidence" value="ECO:0007669"/>
    <property type="project" value="TreeGrafter"/>
</dbReference>
<dbReference type="AlphaFoldDB" id="A0A811KZR9"/>
<keyword evidence="6 20" id="KW-0812">Transmembrane</keyword>
<evidence type="ECO:0000256" key="2">
    <source>
        <dbReference type="ARBA" id="ARBA00006432"/>
    </source>
</evidence>
<dbReference type="InterPro" id="IPR025110">
    <property type="entry name" value="AMP-bd_C"/>
</dbReference>
<evidence type="ECO:0000256" key="7">
    <source>
        <dbReference type="ARBA" id="ARBA00022741"/>
    </source>
</evidence>
<comment type="function">
    <text evidence="17">Acyl-CoA synthetase required for both the import of long chain fatty acids (LCFAs) (C14-C18) and the activation very long chain fatty acids (VLCFAs) (C20-C26) by esterification of the fatty acids into metabolically active CoA-thioesters for subsequent degradation or incorporation into phospholipids. The transport and fatty acyl-CoA synthetase activities are genetically separable and are thus independent activities. Esterifies VLCFAs in the peroxisome matrix. The VLCFAs are actively transported into peroxisomes by a PXA1-PXA2 heterodimeric transporter in the peroxisomal membrane.</text>
</comment>
<dbReference type="Pfam" id="PF00501">
    <property type="entry name" value="AMP-binding"/>
    <property type="match status" value="1"/>
</dbReference>
<dbReference type="GO" id="GO:0044539">
    <property type="term" value="P:long-chain fatty acid import into cell"/>
    <property type="evidence" value="ECO:0007669"/>
    <property type="project" value="TreeGrafter"/>
</dbReference>
<evidence type="ECO:0000256" key="19">
    <source>
        <dbReference type="ARBA" id="ARBA00078285"/>
    </source>
</evidence>
<dbReference type="OrthoDB" id="288590at2759"/>
<dbReference type="GO" id="GO:0005524">
    <property type="term" value="F:ATP binding"/>
    <property type="evidence" value="ECO:0007669"/>
    <property type="project" value="UniProtKB-KW"/>
</dbReference>
<evidence type="ECO:0000256" key="5">
    <source>
        <dbReference type="ARBA" id="ARBA00022598"/>
    </source>
</evidence>
<comment type="similarity">
    <text evidence="2">Belongs to the ATP-dependent AMP-binding enzyme family.</text>
</comment>
<comment type="subcellular location">
    <subcellularLocation>
        <location evidence="1">Cell membrane</location>
        <topology evidence="1">Multi-pass membrane protein</topology>
    </subcellularLocation>
    <subcellularLocation>
        <location evidence="15">Peroxisome membrane</location>
    </subcellularLocation>
</comment>
<evidence type="ECO:0000256" key="17">
    <source>
        <dbReference type="ARBA" id="ARBA00060276"/>
    </source>
</evidence>
<evidence type="ECO:0000256" key="12">
    <source>
        <dbReference type="ARBA" id="ARBA00023140"/>
    </source>
</evidence>
<evidence type="ECO:0000256" key="18">
    <source>
        <dbReference type="ARBA" id="ARBA00068795"/>
    </source>
</evidence>
<sequence length="634" mass="71634">MSIELAHDKRTWLVAIAAAGAISLWLFPHYRRLLYTFPRDVRAISKLLYVKYIIGKAQKRNKPITHYFVEIVNQNPDKIVVEEIETGRKFTLKQLNELANQYANYFLSKGYKQGDTVGVFLENSADYIAVWVGLAKVGIHTAWLNINIKLEPLQHSITSANCKAVITSKSLLHVIDEAREADCLSTDLPIFTIDQTNSTYATDVSGVRTDISEPPEADINFSSVLSYIYTSGTTGNPKPAVIKHFRYFWISTLSGNVCGLRNDDTVYVFLPMYHSAGGILGVGQLVARGCKLVVRKKFSASNFWLDVRKYNCTVSQYIGEVARYLVAKKPSPEDSHHPLRVLYGNGLRKEIWQELVDRFKVKRISEFYGSTEGNANAVNLDGTIGACGVLPLPQWIQKHATVAVLRIDKDSGEFLRNKEGLCIKCQPGEHGHLIGLIRANDKLNSFEGYMNKQETEKKLVRDVFVKGDVAFASGDLFLWDEYGYLYFKDRLGDTYRWRGENVSTTEVESVLQPVKEIEDAVVYGVEVKGREGRAGMISATVYDGVDVNTVITHIAERVVSRLPSYAIPLFLRICKEVERTGTYKLKKNVLRDQGFNPDECDGDGLYYFDAAAKLYKKLDYQMYDEIQSGRYNKI</sequence>
<proteinExistence type="inferred from homology"/>
<keyword evidence="11 20" id="KW-0472">Membrane</keyword>
<dbReference type="InterPro" id="IPR000873">
    <property type="entry name" value="AMP-dep_synth/lig_dom"/>
</dbReference>
<feature type="domain" description="AMP-dependent synthetase/ligase" evidence="21">
    <location>
        <begin position="71"/>
        <end position="388"/>
    </location>
</feature>
<dbReference type="SUPFAM" id="SSF56801">
    <property type="entry name" value="Acetyl-CoA synthetase-like"/>
    <property type="match status" value="1"/>
</dbReference>
<dbReference type="GO" id="GO:0005789">
    <property type="term" value="C:endoplasmic reticulum membrane"/>
    <property type="evidence" value="ECO:0007669"/>
    <property type="project" value="TreeGrafter"/>
</dbReference>
<evidence type="ECO:0000256" key="6">
    <source>
        <dbReference type="ARBA" id="ARBA00022692"/>
    </source>
</evidence>
<keyword evidence="5" id="KW-0436">Ligase</keyword>
<dbReference type="PANTHER" id="PTHR43107">
    <property type="entry name" value="LONG-CHAIN FATTY ACID TRANSPORT PROTEIN"/>
    <property type="match status" value="1"/>
</dbReference>
<feature type="domain" description="AMP-binding enzyme C-terminal" evidence="22">
    <location>
        <begin position="506"/>
        <end position="584"/>
    </location>
</feature>
<gene>
    <name evidence="23" type="ORF">BOKJ2_LOCUS9419</name>
</gene>
<dbReference type="InterPro" id="IPR020845">
    <property type="entry name" value="AMP-binding_CS"/>
</dbReference>
<evidence type="ECO:0000313" key="24">
    <source>
        <dbReference type="Proteomes" id="UP000614601"/>
    </source>
</evidence>
<dbReference type="Gene3D" id="3.30.300.30">
    <property type="match status" value="1"/>
</dbReference>
<comment type="catalytic activity">
    <reaction evidence="16">
        <text>tetracosanoate + ATP + CoA = tetracosanoyl-CoA + AMP + diphosphate</text>
        <dbReference type="Rhea" id="RHEA:33639"/>
        <dbReference type="ChEBI" id="CHEBI:30616"/>
        <dbReference type="ChEBI" id="CHEBI:31014"/>
        <dbReference type="ChEBI" id="CHEBI:33019"/>
        <dbReference type="ChEBI" id="CHEBI:57287"/>
        <dbReference type="ChEBI" id="CHEBI:65052"/>
        <dbReference type="ChEBI" id="CHEBI:456215"/>
    </reaction>
    <physiologicalReaction direction="left-to-right" evidence="16">
        <dbReference type="Rhea" id="RHEA:33640"/>
    </physiologicalReaction>
</comment>
<comment type="catalytic activity">
    <reaction evidence="13">
        <text>a very long-chain fatty acid + ATP + CoA = a very long-chain fatty acyl-CoA + AMP + diphosphate</text>
        <dbReference type="Rhea" id="RHEA:54536"/>
        <dbReference type="ChEBI" id="CHEBI:30616"/>
        <dbReference type="ChEBI" id="CHEBI:33019"/>
        <dbReference type="ChEBI" id="CHEBI:57287"/>
        <dbReference type="ChEBI" id="CHEBI:58950"/>
        <dbReference type="ChEBI" id="CHEBI:138261"/>
        <dbReference type="ChEBI" id="CHEBI:456215"/>
    </reaction>
    <physiologicalReaction direction="left-to-right" evidence="13">
        <dbReference type="Rhea" id="RHEA:54537"/>
    </physiologicalReaction>
</comment>
<dbReference type="InterPro" id="IPR042099">
    <property type="entry name" value="ANL_N_sf"/>
</dbReference>
<evidence type="ECO:0000259" key="21">
    <source>
        <dbReference type="Pfam" id="PF00501"/>
    </source>
</evidence>
<evidence type="ECO:0000256" key="1">
    <source>
        <dbReference type="ARBA" id="ARBA00004651"/>
    </source>
</evidence>
<evidence type="ECO:0000256" key="4">
    <source>
        <dbReference type="ARBA" id="ARBA00022475"/>
    </source>
</evidence>
<keyword evidence="4" id="KW-1003">Cell membrane</keyword>
<evidence type="ECO:0000256" key="16">
    <source>
        <dbReference type="ARBA" id="ARBA00048666"/>
    </source>
</evidence>
<dbReference type="PANTHER" id="PTHR43107:SF15">
    <property type="entry name" value="FATTY ACID TRANSPORT PROTEIN 3, ISOFORM A"/>
    <property type="match status" value="1"/>
</dbReference>
<dbReference type="Pfam" id="PF13193">
    <property type="entry name" value="AMP-binding_C"/>
    <property type="match status" value="1"/>
</dbReference>
<keyword evidence="7" id="KW-0547">Nucleotide-binding</keyword>
<keyword evidence="9 20" id="KW-1133">Transmembrane helix</keyword>
<name>A0A811KZR9_9BILA</name>
<evidence type="ECO:0000313" key="23">
    <source>
        <dbReference type="EMBL" id="CAD5221387.1"/>
    </source>
</evidence>
<organism evidence="23 24">
    <name type="scientific">Bursaphelenchus okinawaensis</name>
    <dbReference type="NCBI Taxonomy" id="465554"/>
    <lineage>
        <taxon>Eukaryota</taxon>
        <taxon>Metazoa</taxon>
        <taxon>Ecdysozoa</taxon>
        <taxon>Nematoda</taxon>
        <taxon>Chromadorea</taxon>
        <taxon>Rhabditida</taxon>
        <taxon>Tylenchina</taxon>
        <taxon>Tylenchomorpha</taxon>
        <taxon>Aphelenchoidea</taxon>
        <taxon>Aphelenchoididae</taxon>
        <taxon>Bursaphelenchus</taxon>
    </lineage>
</organism>